<dbReference type="InParanoid" id="A0A317ZHP1"/>
<dbReference type="Proteomes" id="UP000247099">
    <property type="component" value="Unassembled WGS sequence"/>
</dbReference>
<comment type="caution">
    <text evidence="1">The sequence shown here is derived from an EMBL/GenBank/DDBJ whole genome shotgun (WGS) entry which is preliminary data.</text>
</comment>
<sequence>MFTLFLVLPITLIAQTTERGEASHLKGINYLYMNVDTSLAPRITSAERLDISDIVELQLRRADINLRPYVMNAPQTNVPLVEVSIKVAQSRSVDNYELTLKVFDYVTIDRNKQRTIATIYEMQRESVPTPDDLSSLKSKLRELMSDFVTAFEKQNP</sequence>
<name>A0A317ZHP1_9BACT</name>
<dbReference type="AlphaFoldDB" id="A0A317ZHP1"/>
<evidence type="ECO:0000313" key="2">
    <source>
        <dbReference type="Proteomes" id="UP000247099"/>
    </source>
</evidence>
<gene>
    <name evidence="1" type="ORF">DDZ13_12700</name>
</gene>
<keyword evidence="2" id="KW-1185">Reference proteome</keyword>
<organism evidence="1 2">
    <name type="scientific">Coraliomargarita sinensis</name>
    <dbReference type="NCBI Taxonomy" id="2174842"/>
    <lineage>
        <taxon>Bacteria</taxon>
        <taxon>Pseudomonadati</taxon>
        <taxon>Verrucomicrobiota</taxon>
        <taxon>Opitutia</taxon>
        <taxon>Puniceicoccales</taxon>
        <taxon>Coraliomargaritaceae</taxon>
        <taxon>Coraliomargarita</taxon>
    </lineage>
</organism>
<evidence type="ECO:0000313" key="1">
    <source>
        <dbReference type="EMBL" id="PXA03279.1"/>
    </source>
</evidence>
<reference evidence="1 2" key="1">
    <citation type="submission" date="2018-05" db="EMBL/GenBank/DDBJ databases">
        <title>Coraliomargarita sinensis sp. nov., isolated from a marine solar saltern.</title>
        <authorList>
            <person name="Zhou L.Y."/>
        </authorList>
    </citation>
    <scope>NUCLEOTIDE SEQUENCE [LARGE SCALE GENOMIC DNA]</scope>
    <source>
        <strain evidence="1 2">WN38</strain>
    </source>
</reference>
<dbReference type="EMBL" id="QHJQ01000010">
    <property type="protein sequence ID" value="PXA03279.1"/>
    <property type="molecule type" value="Genomic_DNA"/>
</dbReference>
<proteinExistence type="predicted"/>
<protein>
    <submittedName>
        <fullName evidence="1">Uncharacterized protein</fullName>
    </submittedName>
</protein>
<accession>A0A317ZHP1</accession>